<keyword evidence="1" id="KW-1133">Transmembrane helix</keyword>
<feature type="transmembrane region" description="Helical" evidence="1">
    <location>
        <begin position="224"/>
        <end position="242"/>
    </location>
</feature>
<comment type="caution">
    <text evidence="3">The sequence shown here is derived from an EMBL/GenBank/DDBJ whole genome shotgun (WGS) entry which is preliminary data.</text>
</comment>
<evidence type="ECO:0000313" key="3">
    <source>
        <dbReference type="EMBL" id="CAF9913713.1"/>
    </source>
</evidence>
<reference evidence="3" key="1">
    <citation type="submission" date="2021-03" db="EMBL/GenBank/DDBJ databases">
        <authorList>
            <person name="Tagirdzhanova G."/>
        </authorList>
    </citation>
    <scope>NUCLEOTIDE SEQUENCE</scope>
</reference>
<dbReference type="PANTHER" id="PTHR34502:SF4">
    <property type="entry name" value="DUF6594 DOMAIN-CONTAINING PROTEIN"/>
    <property type="match status" value="1"/>
</dbReference>
<dbReference type="OrthoDB" id="3533814at2759"/>
<organism evidence="3 4">
    <name type="scientific">Imshaugia aleurites</name>
    <dbReference type="NCBI Taxonomy" id="172621"/>
    <lineage>
        <taxon>Eukaryota</taxon>
        <taxon>Fungi</taxon>
        <taxon>Dikarya</taxon>
        <taxon>Ascomycota</taxon>
        <taxon>Pezizomycotina</taxon>
        <taxon>Lecanoromycetes</taxon>
        <taxon>OSLEUM clade</taxon>
        <taxon>Lecanoromycetidae</taxon>
        <taxon>Lecanorales</taxon>
        <taxon>Lecanorineae</taxon>
        <taxon>Parmeliaceae</taxon>
        <taxon>Imshaugia</taxon>
    </lineage>
</organism>
<accession>A0A8H3EXP2</accession>
<evidence type="ECO:0000313" key="4">
    <source>
        <dbReference type="Proteomes" id="UP000664534"/>
    </source>
</evidence>
<dbReference type="PANTHER" id="PTHR34502">
    <property type="entry name" value="DUF6594 DOMAIN-CONTAINING PROTEIN-RELATED"/>
    <property type="match status" value="1"/>
</dbReference>
<sequence length="270" mass="30378">MSSFEAFPTFADFIASDPELSVFRRFDGLSSRNLLYLQSELLDLQVRLADFDQEDLNEKNGDVILSAKCWETFAVRSEEHPRENERMETIRRIRVVMKEYQEALLLRNQVLKLQKPGDRVFGVFSNWFKTRKPFIGYGKHLLEEQNDFVALSAIEEQDRLSKIIHDLGGKILPGHRNGSSREVKYYSEAMVHKVIAGISIVMAALLLEGAIVALYLITNPNVRLGLIALFMMLFALGIGLLSNAKRSEMFAATAAYAAVLVVFVSGNLGG</sequence>
<dbReference type="AlphaFoldDB" id="A0A8H3EXP2"/>
<feature type="domain" description="DUF6594" evidence="2">
    <location>
        <begin position="7"/>
        <end position="261"/>
    </location>
</feature>
<keyword evidence="4" id="KW-1185">Reference proteome</keyword>
<dbReference type="Proteomes" id="UP000664534">
    <property type="component" value="Unassembled WGS sequence"/>
</dbReference>
<keyword evidence="1" id="KW-0472">Membrane</keyword>
<dbReference type="Pfam" id="PF20237">
    <property type="entry name" value="DUF6594"/>
    <property type="match status" value="1"/>
</dbReference>
<feature type="transmembrane region" description="Helical" evidence="1">
    <location>
        <begin position="249"/>
        <end position="268"/>
    </location>
</feature>
<name>A0A8H3EXP2_9LECA</name>
<feature type="transmembrane region" description="Helical" evidence="1">
    <location>
        <begin position="194"/>
        <end position="218"/>
    </location>
</feature>
<evidence type="ECO:0000259" key="2">
    <source>
        <dbReference type="Pfam" id="PF20237"/>
    </source>
</evidence>
<dbReference type="EMBL" id="CAJPDT010000012">
    <property type="protein sequence ID" value="CAF9913713.1"/>
    <property type="molecule type" value="Genomic_DNA"/>
</dbReference>
<keyword evidence="1" id="KW-0812">Transmembrane</keyword>
<gene>
    <name evidence="3" type="ORF">IMSHALPRED_001422</name>
</gene>
<proteinExistence type="predicted"/>
<protein>
    <recommendedName>
        <fullName evidence="2">DUF6594 domain-containing protein</fullName>
    </recommendedName>
</protein>
<dbReference type="InterPro" id="IPR046529">
    <property type="entry name" value="DUF6594"/>
</dbReference>
<evidence type="ECO:0000256" key="1">
    <source>
        <dbReference type="SAM" id="Phobius"/>
    </source>
</evidence>